<proteinExistence type="predicted"/>
<dbReference type="KEGG" id="cak:Caul_0556"/>
<dbReference type="SUPFAM" id="SSF46689">
    <property type="entry name" value="Homeodomain-like"/>
    <property type="match status" value="1"/>
</dbReference>
<evidence type="ECO:0000256" key="1">
    <source>
        <dbReference type="ARBA" id="ARBA00023125"/>
    </source>
</evidence>
<dbReference type="GO" id="GO:0000976">
    <property type="term" value="F:transcription cis-regulatory region binding"/>
    <property type="evidence" value="ECO:0007669"/>
    <property type="project" value="TreeGrafter"/>
</dbReference>
<dbReference type="EMBL" id="CP000927">
    <property type="protein sequence ID" value="ABZ69689.1"/>
    <property type="molecule type" value="Genomic_DNA"/>
</dbReference>
<dbReference type="STRING" id="366602.Caul_0556"/>
<dbReference type="GO" id="GO:0003700">
    <property type="term" value="F:DNA-binding transcription factor activity"/>
    <property type="evidence" value="ECO:0007669"/>
    <property type="project" value="TreeGrafter"/>
</dbReference>
<gene>
    <name evidence="4" type="ordered locus">Caul_0556</name>
</gene>
<dbReference type="OrthoDB" id="7182470at2"/>
<evidence type="ECO:0000259" key="3">
    <source>
        <dbReference type="PROSITE" id="PS50977"/>
    </source>
</evidence>
<dbReference type="eggNOG" id="COG1309">
    <property type="taxonomic scope" value="Bacteria"/>
</dbReference>
<organism evidence="4">
    <name type="scientific">Caulobacter sp. (strain K31)</name>
    <dbReference type="NCBI Taxonomy" id="366602"/>
    <lineage>
        <taxon>Bacteria</taxon>
        <taxon>Pseudomonadati</taxon>
        <taxon>Pseudomonadota</taxon>
        <taxon>Alphaproteobacteria</taxon>
        <taxon>Caulobacterales</taxon>
        <taxon>Caulobacteraceae</taxon>
        <taxon>Caulobacter</taxon>
    </lineage>
</organism>
<dbReference type="InterPro" id="IPR001647">
    <property type="entry name" value="HTH_TetR"/>
</dbReference>
<accession>B0T7F1</accession>
<dbReference type="PANTHER" id="PTHR30055:SF219">
    <property type="entry name" value="TRANSCRIPTIONAL REGULATORY PROTEIN"/>
    <property type="match status" value="1"/>
</dbReference>
<evidence type="ECO:0000256" key="2">
    <source>
        <dbReference type="PROSITE-ProRule" id="PRU00335"/>
    </source>
</evidence>
<dbReference type="InterPro" id="IPR009057">
    <property type="entry name" value="Homeodomain-like_sf"/>
</dbReference>
<evidence type="ECO:0000313" key="4">
    <source>
        <dbReference type="EMBL" id="ABZ69689.1"/>
    </source>
</evidence>
<dbReference type="Gene3D" id="1.10.357.10">
    <property type="entry name" value="Tetracycline Repressor, domain 2"/>
    <property type="match status" value="1"/>
</dbReference>
<name>B0T7F1_CAUSK</name>
<dbReference type="HOGENOM" id="CLU_069356_15_7_5"/>
<dbReference type="PROSITE" id="PS50977">
    <property type="entry name" value="HTH_TETR_2"/>
    <property type="match status" value="1"/>
</dbReference>
<protein>
    <submittedName>
        <fullName evidence="4">Transcriptional regulator, TetR family</fullName>
    </submittedName>
</protein>
<dbReference type="AlphaFoldDB" id="B0T7F1"/>
<reference evidence="4" key="1">
    <citation type="submission" date="2008-01" db="EMBL/GenBank/DDBJ databases">
        <title>Complete sequence of chromosome of Caulobacter sp. K31.</title>
        <authorList>
            <consortium name="US DOE Joint Genome Institute"/>
            <person name="Copeland A."/>
            <person name="Lucas S."/>
            <person name="Lapidus A."/>
            <person name="Barry K."/>
            <person name="Glavina del Rio T."/>
            <person name="Dalin E."/>
            <person name="Tice H."/>
            <person name="Pitluck S."/>
            <person name="Bruce D."/>
            <person name="Goodwin L."/>
            <person name="Thompson L.S."/>
            <person name="Brettin T."/>
            <person name="Detter J.C."/>
            <person name="Han C."/>
            <person name="Schmutz J."/>
            <person name="Larimer F."/>
            <person name="Land M."/>
            <person name="Hauser L."/>
            <person name="Kyrpides N."/>
            <person name="Kim E."/>
            <person name="Stephens C."/>
            <person name="Richardson P."/>
        </authorList>
    </citation>
    <scope>NUCLEOTIDE SEQUENCE [LARGE SCALE GENOMIC DNA]</scope>
    <source>
        <strain evidence="4">K31</strain>
    </source>
</reference>
<sequence length="228" mass="26005">MSDTDGHRYSLVSDLTFPPREGGYANGRDTRETIISAAFRLLMDEGYRAITMRRVAKECGLKIGNVTYHFSSREDLVRSMFEAVSLSYQAVVTDKISNEEEQPEGRFRDLCNFFLDDIKTRKTTMVFPELWALSNHDEFVYNIVNDLYDSAREVFFDLISELRPDLSVELRNQLSIVVQASIEGMTVFAGYKKPFHGQMDQIEAITVKAFMDLISNIQESDVPQGVLA</sequence>
<dbReference type="PANTHER" id="PTHR30055">
    <property type="entry name" value="HTH-TYPE TRANSCRIPTIONAL REGULATOR RUTR"/>
    <property type="match status" value="1"/>
</dbReference>
<dbReference type="InterPro" id="IPR050109">
    <property type="entry name" value="HTH-type_TetR-like_transc_reg"/>
</dbReference>
<dbReference type="PRINTS" id="PR00455">
    <property type="entry name" value="HTHTETR"/>
</dbReference>
<keyword evidence="1 2" id="KW-0238">DNA-binding</keyword>
<feature type="domain" description="HTH tetR-type" evidence="3">
    <location>
        <begin position="28"/>
        <end position="88"/>
    </location>
</feature>
<feature type="DNA-binding region" description="H-T-H motif" evidence="2">
    <location>
        <begin position="51"/>
        <end position="70"/>
    </location>
</feature>
<dbReference type="Pfam" id="PF00440">
    <property type="entry name" value="TetR_N"/>
    <property type="match status" value="1"/>
</dbReference>